<evidence type="ECO:0000313" key="2">
    <source>
        <dbReference type="EMBL" id="MBX64131.1"/>
    </source>
</evidence>
<feature type="region of interest" description="Disordered" evidence="1">
    <location>
        <begin position="1"/>
        <end position="30"/>
    </location>
</feature>
<proteinExistence type="predicted"/>
<name>A0A2P2QAW5_RHIMU</name>
<organism evidence="2">
    <name type="scientific">Rhizophora mucronata</name>
    <name type="common">Asiatic mangrove</name>
    <dbReference type="NCBI Taxonomy" id="61149"/>
    <lineage>
        <taxon>Eukaryota</taxon>
        <taxon>Viridiplantae</taxon>
        <taxon>Streptophyta</taxon>
        <taxon>Embryophyta</taxon>
        <taxon>Tracheophyta</taxon>
        <taxon>Spermatophyta</taxon>
        <taxon>Magnoliopsida</taxon>
        <taxon>eudicotyledons</taxon>
        <taxon>Gunneridae</taxon>
        <taxon>Pentapetalae</taxon>
        <taxon>rosids</taxon>
        <taxon>fabids</taxon>
        <taxon>Malpighiales</taxon>
        <taxon>Rhizophoraceae</taxon>
        <taxon>Rhizophora</taxon>
    </lineage>
</organism>
<dbReference type="EMBL" id="GGEC01083647">
    <property type="protein sequence ID" value="MBX64131.1"/>
    <property type="molecule type" value="Transcribed_RNA"/>
</dbReference>
<sequence length="47" mass="5594">MHTTRQNIPSNTPFQRHSSQRYPTKSVTQSYKWKNQKKLGLNFKLTS</sequence>
<evidence type="ECO:0000256" key="1">
    <source>
        <dbReference type="SAM" id="MobiDB-lite"/>
    </source>
</evidence>
<reference evidence="2" key="1">
    <citation type="submission" date="2018-02" db="EMBL/GenBank/DDBJ databases">
        <title>Rhizophora mucronata_Transcriptome.</title>
        <authorList>
            <person name="Meera S.P."/>
            <person name="Sreeshan A."/>
            <person name="Augustine A."/>
        </authorList>
    </citation>
    <scope>NUCLEOTIDE SEQUENCE</scope>
    <source>
        <tissue evidence="2">Leaf</tissue>
    </source>
</reference>
<dbReference type="AlphaFoldDB" id="A0A2P2QAW5"/>
<accession>A0A2P2QAW5</accession>
<protein>
    <submittedName>
        <fullName evidence="2">Uncharacterized protein</fullName>
    </submittedName>
</protein>